<dbReference type="AlphaFoldDB" id="A0A7D9HMC2"/>
<dbReference type="EMBL" id="CACRXK020000980">
    <property type="protein sequence ID" value="CAB3986221.1"/>
    <property type="molecule type" value="Genomic_DNA"/>
</dbReference>
<sequence>MAKTNKQSSKSQVMIKVMKWTDKHDLELIKEILTERPFDNPQGSRRIGLVWERIVDNLNSRADIVFNLKDIRAVRDRYNLLAKKYKKKEREEINAVALFESQEEEREKEKTAKDEDRSKQKMPDWSHLKLLEKQQKEKHQETIRSEPRKQLL</sequence>
<gene>
    <name evidence="2" type="ORF">PACLA_8A075952</name>
</gene>
<accession>A0A7D9HMC2</accession>
<reference evidence="2" key="1">
    <citation type="submission" date="2020-04" db="EMBL/GenBank/DDBJ databases">
        <authorList>
            <person name="Alioto T."/>
            <person name="Alioto T."/>
            <person name="Gomez Garrido J."/>
        </authorList>
    </citation>
    <scope>NUCLEOTIDE SEQUENCE</scope>
    <source>
        <strain evidence="2">A484AB</strain>
    </source>
</reference>
<dbReference type="OrthoDB" id="5969387at2759"/>
<evidence type="ECO:0000313" key="2">
    <source>
        <dbReference type="EMBL" id="CAB3986221.1"/>
    </source>
</evidence>
<proteinExistence type="predicted"/>
<protein>
    <submittedName>
        <fullName evidence="2">Uncharacterized protein</fullName>
    </submittedName>
</protein>
<dbReference type="Proteomes" id="UP001152795">
    <property type="component" value="Unassembled WGS sequence"/>
</dbReference>
<feature type="compositionally biased region" description="Basic and acidic residues" evidence="1">
    <location>
        <begin position="105"/>
        <end position="152"/>
    </location>
</feature>
<evidence type="ECO:0000256" key="1">
    <source>
        <dbReference type="SAM" id="MobiDB-lite"/>
    </source>
</evidence>
<keyword evidence="3" id="KW-1185">Reference proteome</keyword>
<name>A0A7D9HMC2_PARCT</name>
<comment type="caution">
    <text evidence="2">The sequence shown here is derived from an EMBL/GenBank/DDBJ whole genome shotgun (WGS) entry which is preliminary data.</text>
</comment>
<evidence type="ECO:0000313" key="3">
    <source>
        <dbReference type="Proteomes" id="UP001152795"/>
    </source>
</evidence>
<organism evidence="2 3">
    <name type="scientific">Paramuricea clavata</name>
    <name type="common">Red gorgonian</name>
    <name type="synonym">Violescent sea-whip</name>
    <dbReference type="NCBI Taxonomy" id="317549"/>
    <lineage>
        <taxon>Eukaryota</taxon>
        <taxon>Metazoa</taxon>
        <taxon>Cnidaria</taxon>
        <taxon>Anthozoa</taxon>
        <taxon>Octocorallia</taxon>
        <taxon>Malacalcyonacea</taxon>
        <taxon>Plexauridae</taxon>
        <taxon>Paramuricea</taxon>
    </lineage>
</organism>
<feature type="region of interest" description="Disordered" evidence="1">
    <location>
        <begin position="98"/>
        <end position="152"/>
    </location>
</feature>